<accession>A0A9P6MKU9</accession>
<keyword evidence="3" id="KW-1185">Reference proteome</keyword>
<evidence type="ECO:0000313" key="3">
    <source>
        <dbReference type="Proteomes" id="UP000703661"/>
    </source>
</evidence>
<sequence length="264" mass="29749">MIPSTLQAHVQTLGDSSIPTKDPSQCRPDCIVIDSSECSPACSTAPDCASSKPVPTGNVQEPADRNSVPRNANPPLRASKSSGQSRGRVGRPRSSSGTSARPISVDSPKDSTSTDRPLEPTSSETPRNTTSTPPRRRKARQNSLWYLRYKSESPDPITQKYFCKGCPPGREYKYVNNSQLSRHATQHRFTGDRRRYHCFGCKDERKFCRMDALQRHMVKGEMYKECLERGLYSEYDEFGNGVLIEHPIPKQWRKPDPQKMDIDD</sequence>
<gene>
    <name evidence="2" type="ORF">BGZ80_005124</name>
</gene>
<proteinExistence type="predicted"/>
<name>A0A9P6MKU9_9FUNG</name>
<reference evidence="2" key="1">
    <citation type="journal article" date="2020" name="Fungal Divers.">
        <title>Resolving the Mortierellaceae phylogeny through synthesis of multi-gene phylogenetics and phylogenomics.</title>
        <authorList>
            <person name="Vandepol N."/>
            <person name="Liber J."/>
            <person name="Desiro A."/>
            <person name="Na H."/>
            <person name="Kennedy M."/>
            <person name="Barry K."/>
            <person name="Grigoriev I.V."/>
            <person name="Miller A.N."/>
            <person name="O'Donnell K."/>
            <person name="Stajich J.E."/>
            <person name="Bonito G."/>
        </authorList>
    </citation>
    <scope>NUCLEOTIDE SEQUENCE</scope>
    <source>
        <strain evidence="2">NRRL 2769</strain>
    </source>
</reference>
<dbReference type="AlphaFoldDB" id="A0A9P6MKU9"/>
<feature type="region of interest" description="Disordered" evidence="1">
    <location>
        <begin position="38"/>
        <end position="142"/>
    </location>
</feature>
<organism evidence="2 3">
    <name type="scientific">Entomortierella chlamydospora</name>
    <dbReference type="NCBI Taxonomy" id="101097"/>
    <lineage>
        <taxon>Eukaryota</taxon>
        <taxon>Fungi</taxon>
        <taxon>Fungi incertae sedis</taxon>
        <taxon>Mucoromycota</taxon>
        <taxon>Mortierellomycotina</taxon>
        <taxon>Mortierellomycetes</taxon>
        <taxon>Mortierellales</taxon>
        <taxon>Mortierellaceae</taxon>
        <taxon>Entomortierella</taxon>
    </lineage>
</organism>
<feature type="compositionally biased region" description="Low complexity" evidence="1">
    <location>
        <begin position="119"/>
        <end position="133"/>
    </location>
</feature>
<feature type="compositionally biased region" description="Low complexity" evidence="1">
    <location>
        <begin position="79"/>
        <end position="99"/>
    </location>
</feature>
<dbReference type="Proteomes" id="UP000703661">
    <property type="component" value="Unassembled WGS sequence"/>
</dbReference>
<dbReference type="EMBL" id="JAAAID010002544">
    <property type="protein sequence ID" value="KAG0006829.1"/>
    <property type="molecule type" value="Genomic_DNA"/>
</dbReference>
<comment type="caution">
    <text evidence="2">The sequence shown here is derived from an EMBL/GenBank/DDBJ whole genome shotgun (WGS) entry which is preliminary data.</text>
</comment>
<evidence type="ECO:0000256" key="1">
    <source>
        <dbReference type="SAM" id="MobiDB-lite"/>
    </source>
</evidence>
<evidence type="ECO:0000313" key="2">
    <source>
        <dbReference type="EMBL" id="KAG0006829.1"/>
    </source>
</evidence>
<protein>
    <submittedName>
        <fullName evidence="2">Uncharacterized protein</fullName>
    </submittedName>
</protein>
<feature type="compositionally biased region" description="Basic and acidic residues" evidence="1">
    <location>
        <begin position="107"/>
        <end position="118"/>
    </location>
</feature>